<organism evidence="4 5">
    <name type="scientific">Vagococcus hydrophili</name>
    <dbReference type="NCBI Taxonomy" id="2714947"/>
    <lineage>
        <taxon>Bacteria</taxon>
        <taxon>Bacillati</taxon>
        <taxon>Bacillota</taxon>
        <taxon>Bacilli</taxon>
        <taxon>Lactobacillales</taxon>
        <taxon>Enterococcaceae</taxon>
        <taxon>Vagococcus</taxon>
    </lineage>
</organism>
<dbReference type="Gene3D" id="3.40.30.10">
    <property type="entry name" value="Glutaredoxin"/>
    <property type="match status" value="1"/>
</dbReference>
<evidence type="ECO:0000313" key="4">
    <source>
        <dbReference type="EMBL" id="QIL49166.1"/>
    </source>
</evidence>
<dbReference type="InterPro" id="IPR013766">
    <property type="entry name" value="Thioredoxin_domain"/>
</dbReference>
<keyword evidence="5" id="KW-1185">Reference proteome</keyword>
<dbReference type="SUPFAM" id="SSF52833">
    <property type="entry name" value="Thioredoxin-like"/>
    <property type="match status" value="1"/>
</dbReference>
<dbReference type="PANTHER" id="PTHR45663:SF11">
    <property type="entry name" value="GEO12009P1"/>
    <property type="match status" value="1"/>
</dbReference>
<keyword evidence="2" id="KW-0676">Redox-active center</keyword>
<evidence type="ECO:0000259" key="3">
    <source>
        <dbReference type="Pfam" id="PF00085"/>
    </source>
</evidence>
<evidence type="ECO:0000313" key="5">
    <source>
        <dbReference type="Proteomes" id="UP000501747"/>
    </source>
</evidence>
<protein>
    <submittedName>
        <fullName evidence="4">Thioredoxin family protein</fullName>
    </submittedName>
</protein>
<dbReference type="InterPro" id="IPR036249">
    <property type="entry name" value="Thioredoxin-like_sf"/>
</dbReference>
<gene>
    <name evidence="4" type="ORF">G7082_12040</name>
</gene>
<sequence>MFKKIESIEEIRKIIASNEFTFVYFTQPNCSVCHGLKPQVESKLKEFEHEMTFIEVDAVEVPQVSGEFAVMTAPVILLFVEGKEYMRKARFIPVQELYHDVKKIIEGMTSARSIERV</sequence>
<feature type="domain" description="Thioredoxin" evidence="3">
    <location>
        <begin position="12"/>
        <end position="88"/>
    </location>
</feature>
<comment type="similarity">
    <text evidence="1">Belongs to the thioredoxin family.</text>
</comment>
<dbReference type="EMBL" id="CP049887">
    <property type="protein sequence ID" value="QIL49166.1"/>
    <property type="molecule type" value="Genomic_DNA"/>
</dbReference>
<proteinExistence type="inferred from homology"/>
<dbReference type="Pfam" id="PF00085">
    <property type="entry name" value="Thioredoxin"/>
    <property type="match status" value="1"/>
</dbReference>
<dbReference type="GO" id="GO:0015035">
    <property type="term" value="F:protein-disulfide reductase activity"/>
    <property type="evidence" value="ECO:0007669"/>
    <property type="project" value="TreeGrafter"/>
</dbReference>
<dbReference type="CDD" id="cd02947">
    <property type="entry name" value="TRX_family"/>
    <property type="match status" value="1"/>
</dbReference>
<evidence type="ECO:0000256" key="1">
    <source>
        <dbReference type="ARBA" id="ARBA00008987"/>
    </source>
</evidence>
<accession>A0A6G8AVY9</accession>
<dbReference type="Proteomes" id="UP000501747">
    <property type="component" value="Chromosome"/>
</dbReference>
<dbReference type="RefSeq" id="WP_166035293.1">
    <property type="nucleotide sequence ID" value="NZ_CP049887.1"/>
</dbReference>
<dbReference type="KEGG" id="vhy:G7082_12040"/>
<dbReference type="AlphaFoldDB" id="A0A6G8AVY9"/>
<name>A0A6G8AVY9_9ENTE</name>
<dbReference type="PANTHER" id="PTHR45663">
    <property type="entry name" value="GEO12009P1"/>
    <property type="match status" value="1"/>
</dbReference>
<dbReference type="GO" id="GO:0005737">
    <property type="term" value="C:cytoplasm"/>
    <property type="evidence" value="ECO:0007669"/>
    <property type="project" value="TreeGrafter"/>
</dbReference>
<evidence type="ECO:0000256" key="2">
    <source>
        <dbReference type="ARBA" id="ARBA00023284"/>
    </source>
</evidence>
<reference evidence="4 5" key="1">
    <citation type="submission" date="2020-03" db="EMBL/GenBank/DDBJ databases">
        <title>Vagococcus sp. nov., isolated from beetles.</title>
        <authorList>
            <person name="Hyun D.-W."/>
            <person name="Bae J.-W."/>
        </authorList>
    </citation>
    <scope>NUCLEOTIDE SEQUENCE [LARGE SCALE GENOMIC DNA]</scope>
    <source>
        <strain evidence="4 5">HDW17B</strain>
    </source>
</reference>